<proteinExistence type="predicted"/>
<gene>
    <name evidence="1" type="ORF">FRACYDRAFT_237092</name>
</gene>
<evidence type="ECO:0000313" key="1">
    <source>
        <dbReference type="EMBL" id="OEU18811.1"/>
    </source>
</evidence>
<evidence type="ECO:0000313" key="2">
    <source>
        <dbReference type="Proteomes" id="UP000095751"/>
    </source>
</evidence>
<dbReference type="InterPro" id="IPR012334">
    <property type="entry name" value="Pectin_lyas_fold"/>
</dbReference>
<name>A0A1E7FKW8_9STRA</name>
<organism evidence="1 2">
    <name type="scientific">Fragilariopsis cylindrus CCMP1102</name>
    <dbReference type="NCBI Taxonomy" id="635003"/>
    <lineage>
        <taxon>Eukaryota</taxon>
        <taxon>Sar</taxon>
        <taxon>Stramenopiles</taxon>
        <taxon>Ochrophyta</taxon>
        <taxon>Bacillariophyta</taxon>
        <taxon>Bacillariophyceae</taxon>
        <taxon>Bacillariophycidae</taxon>
        <taxon>Bacillariales</taxon>
        <taxon>Bacillariaceae</taxon>
        <taxon>Fragilariopsis</taxon>
    </lineage>
</organism>
<keyword evidence="2" id="KW-1185">Reference proteome</keyword>
<protein>
    <recommendedName>
        <fullName evidence="3">Right handed beta helix domain-containing protein</fullName>
    </recommendedName>
</protein>
<accession>A0A1E7FKW8</accession>
<dbReference type="InterPro" id="IPR011050">
    <property type="entry name" value="Pectin_lyase_fold/virulence"/>
</dbReference>
<dbReference type="EMBL" id="KV784356">
    <property type="protein sequence ID" value="OEU18811.1"/>
    <property type="molecule type" value="Genomic_DNA"/>
</dbReference>
<reference evidence="1 2" key="1">
    <citation type="submission" date="2016-09" db="EMBL/GenBank/DDBJ databases">
        <title>Extensive genetic diversity and differential bi-allelic expression allows diatom success in the polar Southern Ocean.</title>
        <authorList>
            <consortium name="DOE Joint Genome Institute"/>
            <person name="Mock T."/>
            <person name="Otillar R.P."/>
            <person name="Strauss J."/>
            <person name="Dupont C."/>
            <person name="Frickenhaus S."/>
            <person name="Maumus F."/>
            <person name="Mcmullan M."/>
            <person name="Sanges R."/>
            <person name="Schmutz J."/>
            <person name="Toseland A."/>
            <person name="Valas R."/>
            <person name="Veluchamy A."/>
            <person name="Ward B.J."/>
            <person name="Allen A."/>
            <person name="Barry K."/>
            <person name="Falciatore A."/>
            <person name="Ferrante M."/>
            <person name="Fortunato A.E."/>
            <person name="Gloeckner G."/>
            <person name="Gruber A."/>
            <person name="Hipkin R."/>
            <person name="Janech M."/>
            <person name="Kroth P."/>
            <person name="Leese F."/>
            <person name="Lindquist E."/>
            <person name="Lyon B.R."/>
            <person name="Martin J."/>
            <person name="Mayer C."/>
            <person name="Parker M."/>
            <person name="Quesneville H."/>
            <person name="Raymond J."/>
            <person name="Uhlig C."/>
            <person name="Valentin K.U."/>
            <person name="Worden A.Z."/>
            <person name="Armbrust E.V."/>
            <person name="Bowler C."/>
            <person name="Green B."/>
            <person name="Moulton V."/>
            <person name="Van Oosterhout C."/>
            <person name="Grigoriev I."/>
        </authorList>
    </citation>
    <scope>NUCLEOTIDE SEQUENCE [LARGE SCALE GENOMIC DNA]</scope>
    <source>
        <strain evidence="1 2">CCMP1102</strain>
    </source>
</reference>
<dbReference type="KEGG" id="fcy:FRACYDRAFT_237092"/>
<dbReference type="InterPro" id="IPR006626">
    <property type="entry name" value="PbH1"/>
</dbReference>
<dbReference type="AlphaFoldDB" id="A0A1E7FKW8"/>
<evidence type="ECO:0008006" key="3">
    <source>
        <dbReference type="Google" id="ProtNLM"/>
    </source>
</evidence>
<sequence length="488" mass="52221">MKLSSAIIFASTVSAIHAADRKLGKKSKKAKKLKSTVPPTIIEKVECGDILEENVLLLEDLECDCQRGPGSTFAALTLVGPAILDLNGNTVSCTDNSWDTTQTDLSSVISVVGRGGIVFNGSVSKANFGIVLQGFGHHTVEGVVVFDTSNDGLQVNSPFCEVIDNTLYDNGLGFYSTEQLLAECEGDLVQCEFVEDECPEDFDPENPSTIPCFNGDVSGDGIDIGEGSQFSVVRNNVIKNFGDDGLSCRGNYNIIIKNDVSITDFTPRTSKSEDGITTRGFNNQVIDNIIQNTNKDGIDVKFNEDDNDCDQEFTGGYNIISFNEVKAPMDGKGIKIVSNNNFVVLNKVESVQNDAGFNIDTSDCDIGGNRNYLADNQSTGNAEAGFKIEETNNNVLVRNTATDNQEEGFVLAVEEISGEIRGLANILAGNNASGNEAGRDFRQKGDDAVACTQNAYIGNVAPSTDEDATSTPACTLGEPINLQLQDNA</sequence>
<dbReference type="Gene3D" id="2.160.20.10">
    <property type="entry name" value="Single-stranded right-handed beta-helix, Pectin lyase-like"/>
    <property type="match status" value="2"/>
</dbReference>
<dbReference type="SUPFAM" id="SSF51126">
    <property type="entry name" value="Pectin lyase-like"/>
    <property type="match status" value="1"/>
</dbReference>
<dbReference type="InParanoid" id="A0A1E7FKW8"/>
<dbReference type="Proteomes" id="UP000095751">
    <property type="component" value="Unassembled WGS sequence"/>
</dbReference>
<dbReference type="SMART" id="SM00710">
    <property type="entry name" value="PbH1"/>
    <property type="match status" value="6"/>
</dbReference>